<dbReference type="AlphaFoldDB" id="A0A1F4V2U6"/>
<dbReference type="Proteomes" id="UP000178771">
    <property type="component" value="Unassembled WGS sequence"/>
</dbReference>
<comment type="caution">
    <text evidence="6">The sequence shown here is derived from an EMBL/GenBank/DDBJ whole genome shotgun (WGS) entry which is preliminary data.</text>
</comment>
<organism evidence="6 7">
    <name type="scientific">candidate division WWE3 bacterium RIFCSPLOWO2_01_FULL_39_13</name>
    <dbReference type="NCBI Taxonomy" id="1802624"/>
    <lineage>
        <taxon>Bacteria</taxon>
        <taxon>Katanobacteria</taxon>
    </lineage>
</organism>
<evidence type="ECO:0000259" key="5">
    <source>
        <dbReference type="PROSITE" id="PS50106"/>
    </source>
</evidence>
<dbReference type="PROSITE" id="PS50106">
    <property type="entry name" value="PDZ"/>
    <property type="match status" value="1"/>
</dbReference>
<dbReference type="SUPFAM" id="SSF50494">
    <property type="entry name" value="Trypsin-like serine proteases"/>
    <property type="match status" value="1"/>
</dbReference>
<keyword evidence="4" id="KW-1133">Transmembrane helix</keyword>
<dbReference type="InterPro" id="IPR043504">
    <property type="entry name" value="Peptidase_S1_PA_chymotrypsin"/>
</dbReference>
<name>A0A1F4V2U6_UNCKA</name>
<gene>
    <name evidence="6" type="ORF">A2982_02855</name>
</gene>
<reference evidence="6 7" key="1">
    <citation type="journal article" date="2016" name="Nat. Commun.">
        <title>Thousands of microbial genomes shed light on interconnected biogeochemical processes in an aquifer system.</title>
        <authorList>
            <person name="Anantharaman K."/>
            <person name="Brown C.T."/>
            <person name="Hug L.A."/>
            <person name="Sharon I."/>
            <person name="Castelle C.J."/>
            <person name="Probst A.J."/>
            <person name="Thomas B.C."/>
            <person name="Singh A."/>
            <person name="Wilkins M.J."/>
            <person name="Karaoz U."/>
            <person name="Brodie E.L."/>
            <person name="Williams K.H."/>
            <person name="Hubbard S.S."/>
            <person name="Banfield J.F."/>
        </authorList>
    </citation>
    <scope>NUCLEOTIDE SEQUENCE [LARGE SCALE GENOMIC DNA]</scope>
</reference>
<keyword evidence="2" id="KW-0645">Protease</keyword>
<dbReference type="Gene3D" id="2.40.10.10">
    <property type="entry name" value="Trypsin-like serine proteases"/>
    <property type="match status" value="2"/>
</dbReference>
<dbReference type="InterPro" id="IPR009003">
    <property type="entry name" value="Peptidase_S1_PA"/>
</dbReference>
<keyword evidence="4" id="KW-0812">Transmembrane</keyword>
<dbReference type="Pfam" id="PF13365">
    <property type="entry name" value="Trypsin_2"/>
    <property type="match status" value="1"/>
</dbReference>
<dbReference type="GO" id="GO:0004252">
    <property type="term" value="F:serine-type endopeptidase activity"/>
    <property type="evidence" value="ECO:0007669"/>
    <property type="project" value="InterPro"/>
</dbReference>
<dbReference type="EMBL" id="MEVH01000022">
    <property type="protein sequence ID" value="OGC51479.1"/>
    <property type="molecule type" value="Genomic_DNA"/>
</dbReference>
<dbReference type="PRINTS" id="PR00834">
    <property type="entry name" value="PROTEASES2C"/>
</dbReference>
<dbReference type="InterPro" id="IPR001478">
    <property type="entry name" value="PDZ"/>
</dbReference>
<evidence type="ECO:0000313" key="7">
    <source>
        <dbReference type="Proteomes" id="UP000178771"/>
    </source>
</evidence>
<feature type="domain" description="PDZ" evidence="5">
    <location>
        <begin position="287"/>
        <end position="365"/>
    </location>
</feature>
<dbReference type="InterPro" id="IPR036034">
    <property type="entry name" value="PDZ_sf"/>
</dbReference>
<dbReference type="Pfam" id="PF13180">
    <property type="entry name" value="PDZ_2"/>
    <property type="match status" value="1"/>
</dbReference>
<evidence type="ECO:0000256" key="3">
    <source>
        <dbReference type="ARBA" id="ARBA00022801"/>
    </source>
</evidence>
<dbReference type="SUPFAM" id="SSF50156">
    <property type="entry name" value="PDZ domain-like"/>
    <property type="match status" value="1"/>
</dbReference>
<evidence type="ECO:0000313" key="6">
    <source>
        <dbReference type="EMBL" id="OGC51479.1"/>
    </source>
</evidence>
<evidence type="ECO:0000256" key="2">
    <source>
        <dbReference type="ARBA" id="ARBA00022670"/>
    </source>
</evidence>
<dbReference type="InterPro" id="IPR051201">
    <property type="entry name" value="Chloro_Bact_Ser_Proteases"/>
</dbReference>
<feature type="transmembrane region" description="Helical" evidence="4">
    <location>
        <begin position="7"/>
        <end position="23"/>
    </location>
</feature>
<evidence type="ECO:0000256" key="4">
    <source>
        <dbReference type="SAM" id="Phobius"/>
    </source>
</evidence>
<dbReference type="PANTHER" id="PTHR43343:SF3">
    <property type="entry name" value="PROTEASE DO-LIKE 8, CHLOROPLASTIC"/>
    <property type="match status" value="1"/>
</dbReference>
<dbReference type="STRING" id="1802624.A2982_02855"/>
<proteinExistence type="inferred from homology"/>
<keyword evidence="3" id="KW-0378">Hydrolase</keyword>
<dbReference type="SMART" id="SM00228">
    <property type="entry name" value="PDZ"/>
    <property type="match status" value="1"/>
</dbReference>
<evidence type="ECO:0000256" key="1">
    <source>
        <dbReference type="ARBA" id="ARBA00010541"/>
    </source>
</evidence>
<dbReference type="GO" id="GO:0006508">
    <property type="term" value="P:proteolysis"/>
    <property type="evidence" value="ECO:0007669"/>
    <property type="project" value="UniProtKB-KW"/>
</dbReference>
<accession>A0A1F4V2U6</accession>
<dbReference type="PANTHER" id="PTHR43343">
    <property type="entry name" value="PEPTIDASE S12"/>
    <property type="match status" value="1"/>
</dbReference>
<dbReference type="Gene3D" id="2.30.42.10">
    <property type="match status" value="1"/>
</dbReference>
<sequence>MNDIKKFVSVILIVGAVYLGYYYQDSIVDFAKNPVDSLLKKNSVSEPSTNAISPEKVKVEVIEEEDAVIKVVRDSLPAVVSVVKKSSYYDPFNGPTQSEDSIGTGFIVDGKSGIVLTNKHVISDQGAYSVVIGENDDVYEVKEIHADTLNDFAILTIDTQGKTLPQLDLGNSDNIQVGQTVVAIGNALGQFGNSVTKGVISGLGRGIYAQTGLYGPVESLPNVIQTDAALNPGNSGGPLLNLKGQVIGINVAISQGAQNIGFSIPINAFKPVLEDFKTTGKISRPFLGVEYTQITKDIAEARTLPIGAFIQSVVGGSPADKAGIKQGDIVLKIDGIRLDDDNTLSKIIASKKAGDSIEIVVDRNGKEQTLKAVLADYEEANQ</sequence>
<comment type="similarity">
    <text evidence="1">Belongs to the peptidase S1C family.</text>
</comment>
<dbReference type="InterPro" id="IPR001940">
    <property type="entry name" value="Peptidase_S1C"/>
</dbReference>
<keyword evidence="4" id="KW-0472">Membrane</keyword>
<protein>
    <recommendedName>
        <fullName evidence="5">PDZ domain-containing protein</fullName>
    </recommendedName>
</protein>